<dbReference type="AlphaFoldDB" id="A0A3S5C9B7"/>
<reference evidence="1" key="1">
    <citation type="submission" date="2018-11" db="EMBL/GenBank/DDBJ databases">
        <authorList>
            <consortium name="Pathogen Informatics"/>
        </authorList>
    </citation>
    <scope>NUCLEOTIDE SEQUENCE</scope>
</reference>
<evidence type="ECO:0000313" key="2">
    <source>
        <dbReference type="Proteomes" id="UP000784294"/>
    </source>
</evidence>
<name>A0A3S5C9B7_9PLAT</name>
<proteinExistence type="predicted"/>
<protein>
    <submittedName>
        <fullName evidence="1">Uncharacterized protein</fullName>
    </submittedName>
</protein>
<gene>
    <name evidence="1" type="ORF">PXEA_LOCUS37195</name>
</gene>
<evidence type="ECO:0000313" key="1">
    <source>
        <dbReference type="EMBL" id="VEL43755.1"/>
    </source>
</evidence>
<dbReference type="EMBL" id="CAAALY010284878">
    <property type="protein sequence ID" value="VEL43755.1"/>
    <property type="molecule type" value="Genomic_DNA"/>
</dbReference>
<comment type="caution">
    <text evidence="1">The sequence shown here is derived from an EMBL/GenBank/DDBJ whole genome shotgun (WGS) entry which is preliminary data.</text>
</comment>
<keyword evidence="2" id="KW-1185">Reference proteome</keyword>
<accession>A0A3S5C9B7</accession>
<organism evidence="1 2">
    <name type="scientific">Protopolystoma xenopodis</name>
    <dbReference type="NCBI Taxonomy" id="117903"/>
    <lineage>
        <taxon>Eukaryota</taxon>
        <taxon>Metazoa</taxon>
        <taxon>Spiralia</taxon>
        <taxon>Lophotrochozoa</taxon>
        <taxon>Platyhelminthes</taxon>
        <taxon>Monogenea</taxon>
        <taxon>Polyopisthocotylea</taxon>
        <taxon>Polystomatidea</taxon>
        <taxon>Polystomatidae</taxon>
        <taxon>Protopolystoma</taxon>
    </lineage>
</organism>
<dbReference type="Proteomes" id="UP000784294">
    <property type="component" value="Unassembled WGS sequence"/>
</dbReference>
<sequence>MAFFARPFRSKSDNAHLSPARDWLDHRRRSPRLGSWPYSQLAQSSQWTCATCKWLRVPTRECCPRAFSIFLIIGQLFCVWPLAFFVQCMHTNTHSLSYKQMLFNFEPAQIHTYSCPPTEAQLRASVCSSIRSSVHPSVCVNIHSSVGIVQALLSHSDRVLMRSITETARLFGRDHLSIRPTARQAHRLSHLAALTTVPEVTEEAL</sequence>